<protein>
    <submittedName>
        <fullName evidence="8">O-antigen ligase</fullName>
    </submittedName>
</protein>
<dbReference type="PANTHER" id="PTHR37422">
    <property type="entry name" value="TEICHURONIC ACID BIOSYNTHESIS PROTEIN TUAE"/>
    <property type="match status" value="1"/>
</dbReference>
<accession>A0ABU0T864</accession>
<dbReference type="GO" id="GO:0016874">
    <property type="term" value="F:ligase activity"/>
    <property type="evidence" value="ECO:0007669"/>
    <property type="project" value="UniProtKB-KW"/>
</dbReference>
<reference evidence="8 9" key="1">
    <citation type="submission" date="2023-07" db="EMBL/GenBank/DDBJ databases">
        <title>Comparative genomics of wheat-associated soil bacteria to identify genetic determinants of phenazine resistance.</title>
        <authorList>
            <person name="Mouncey N."/>
        </authorList>
    </citation>
    <scope>NUCLEOTIDE SEQUENCE [LARGE SCALE GENOMIC DNA]</scope>
    <source>
        <strain evidence="8 9">V2I4</strain>
    </source>
</reference>
<dbReference type="PANTHER" id="PTHR37422:SF13">
    <property type="entry name" value="LIPOPOLYSACCHARIDE BIOSYNTHESIS PROTEIN PA4999-RELATED"/>
    <property type="match status" value="1"/>
</dbReference>
<evidence type="ECO:0000256" key="6">
    <source>
        <dbReference type="SAM" id="Phobius"/>
    </source>
</evidence>
<organism evidence="8 9">
    <name type="scientific">Streptomyces umbrinus</name>
    <dbReference type="NCBI Taxonomy" id="67370"/>
    <lineage>
        <taxon>Bacteria</taxon>
        <taxon>Bacillati</taxon>
        <taxon>Actinomycetota</taxon>
        <taxon>Actinomycetes</taxon>
        <taxon>Kitasatosporales</taxon>
        <taxon>Streptomycetaceae</taxon>
        <taxon>Streptomyces</taxon>
        <taxon>Streptomyces phaeochromogenes group</taxon>
    </lineage>
</organism>
<evidence type="ECO:0000256" key="5">
    <source>
        <dbReference type="SAM" id="MobiDB-lite"/>
    </source>
</evidence>
<keyword evidence="4 6" id="KW-0472">Membrane</keyword>
<feature type="domain" description="O-antigen ligase-related" evidence="7">
    <location>
        <begin position="142"/>
        <end position="278"/>
    </location>
</feature>
<name>A0ABU0T864_9ACTN</name>
<comment type="subcellular location">
    <subcellularLocation>
        <location evidence="1">Membrane</location>
        <topology evidence="1">Multi-pass membrane protein</topology>
    </subcellularLocation>
</comment>
<feature type="transmembrane region" description="Helical" evidence="6">
    <location>
        <begin position="297"/>
        <end position="315"/>
    </location>
</feature>
<evidence type="ECO:0000313" key="9">
    <source>
        <dbReference type="Proteomes" id="UP001230328"/>
    </source>
</evidence>
<dbReference type="EMBL" id="JAUSZI010000002">
    <property type="protein sequence ID" value="MDQ1031986.1"/>
    <property type="molecule type" value="Genomic_DNA"/>
</dbReference>
<feature type="transmembrane region" description="Helical" evidence="6">
    <location>
        <begin position="71"/>
        <end position="90"/>
    </location>
</feature>
<keyword evidence="9" id="KW-1185">Reference proteome</keyword>
<evidence type="ECO:0000256" key="4">
    <source>
        <dbReference type="ARBA" id="ARBA00023136"/>
    </source>
</evidence>
<evidence type="ECO:0000256" key="1">
    <source>
        <dbReference type="ARBA" id="ARBA00004141"/>
    </source>
</evidence>
<evidence type="ECO:0000256" key="3">
    <source>
        <dbReference type="ARBA" id="ARBA00022989"/>
    </source>
</evidence>
<keyword evidence="8" id="KW-0436">Ligase</keyword>
<proteinExistence type="predicted"/>
<sequence length="362" mass="35656">MGSTGMASAAGPASAHERRSASDAVGVVVLGACAAWSLITAAAHGGRPEGVLLAVLAVAAGYASGRICGELLPVAAPCAGALAGLGLAVASPHTTQGPQVISPLGQTGATAALLAISAGSACCAAWAARPPGLRLVLRLLAAGIAATAAVLGSTSGFAACLAVLLCSLAADRMQHRGLGLGGLALAAVLVTGATWAVAENVLPDGLTTSLEGQLTPHRVLLWQDALDMAGREPGLGVGPGRFSELSPTVTQSLLPDGKPHSAPFQQAAEQGVVGVALLAAVFCWVLYALWRSPRPTPVVLTAGAALTALAAISAVGNALSFTTVTAGAGLLAGLATARPMLEEVPQNTMEPGGRARKDPLSP</sequence>
<dbReference type="Pfam" id="PF04932">
    <property type="entry name" value="Wzy_C"/>
    <property type="match status" value="1"/>
</dbReference>
<feature type="transmembrane region" description="Helical" evidence="6">
    <location>
        <begin position="178"/>
        <end position="198"/>
    </location>
</feature>
<dbReference type="Proteomes" id="UP001230328">
    <property type="component" value="Unassembled WGS sequence"/>
</dbReference>
<comment type="caution">
    <text evidence="8">The sequence shown here is derived from an EMBL/GenBank/DDBJ whole genome shotgun (WGS) entry which is preliminary data.</text>
</comment>
<feature type="transmembrane region" description="Helical" evidence="6">
    <location>
        <begin position="111"/>
        <end position="128"/>
    </location>
</feature>
<gene>
    <name evidence="8" type="ORF">QF035_009568</name>
</gene>
<keyword evidence="2 6" id="KW-0812">Transmembrane</keyword>
<feature type="region of interest" description="Disordered" evidence="5">
    <location>
        <begin position="342"/>
        <end position="362"/>
    </location>
</feature>
<dbReference type="InterPro" id="IPR007016">
    <property type="entry name" value="O-antigen_ligase-rel_domated"/>
</dbReference>
<dbReference type="InterPro" id="IPR051533">
    <property type="entry name" value="WaaL-like"/>
</dbReference>
<feature type="transmembrane region" description="Helical" evidence="6">
    <location>
        <begin position="25"/>
        <end position="43"/>
    </location>
</feature>
<evidence type="ECO:0000256" key="2">
    <source>
        <dbReference type="ARBA" id="ARBA00022692"/>
    </source>
</evidence>
<evidence type="ECO:0000313" key="8">
    <source>
        <dbReference type="EMBL" id="MDQ1031986.1"/>
    </source>
</evidence>
<evidence type="ECO:0000259" key="7">
    <source>
        <dbReference type="Pfam" id="PF04932"/>
    </source>
</evidence>
<feature type="transmembrane region" description="Helical" evidence="6">
    <location>
        <begin position="140"/>
        <end position="166"/>
    </location>
</feature>
<feature type="compositionally biased region" description="Basic and acidic residues" evidence="5">
    <location>
        <begin position="353"/>
        <end position="362"/>
    </location>
</feature>
<feature type="transmembrane region" description="Helical" evidence="6">
    <location>
        <begin position="271"/>
        <end position="290"/>
    </location>
</feature>
<keyword evidence="3 6" id="KW-1133">Transmembrane helix</keyword>